<protein>
    <submittedName>
        <fullName evidence="1">GfV-B16-ORF1</fullName>
    </submittedName>
</protein>
<evidence type="ECO:0000313" key="2">
    <source>
        <dbReference type="Proteomes" id="UP000203987"/>
    </source>
</evidence>
<dbReference type="RefSeq" id="YP_001029359.1">
    <property type="nucleotide sequence ID" value="NC_008861.1"/>
</dbReference>
<dbReference type="EMBL" id="AB289928">
    <property type="protein sequence ID" value="BAF45487.1"/>
    <property type="molecule type" value="Genomic_DNA"/>
</dbReference>
<name>A2PZR5_9VIRU</name>
<evidence type="ECO:0000313" key="1">
    <source>
        <dbReference type="EMBL" id="BAF45487.1"/>
    </source>
</evidence>
<dbReference type="KEGG" id="vg:5179547"/>
<sequence>MYCVVDVLGFKQSGEKFILKEFAMIIFDGETMKHWEFVVKPPYPFDNLLKEHQIMNLWMTRNVHGISWDSGTITHEESKPYIRKILKKARTIYVRGSEKKKWLQSVLGFSVHIVDLKKHECPSTMKLKELLGLTCAVDQYAMGFESAGENVKLIRRWMLQTNIIPESKENNCCRCPFSI</sequence>
<reference evidence="1 2" key="1">
    <citation type="journal article" date="2007" name="J. Virol.">
        <title>Genomic and morphological features of a banchine polydnavirus: comparison with bracoviruses and ichnoviruses.</title>
        <authorList>
            <person name="Lapointe R."/>
            <person name="Tanaka K."/>
            <person name="Barney W.E."/>
            <person name="Whitfield J.B."/>
            <person name="Banks J.C."/>
            <person name="Beliveau C."/>
            <person name="Stoltz D."/>
            <person name="Webb B.A."/>
            <person name="Cusson M."/>
        </authorList>
    </citation>
    <scope>NUCLEOTIDE SEQUENCE [LARGE SCALE GENOMIC DNA]</scope>
</reference>
<accession>A2PZR5</accession>
<proteinExistence type="predicted"/>
<organism evidence="1 2">
    <name type="scientific">Ichnoviriform fumiferanae</name>
    <dbReference type="NCBI Taxonomy" id="419435"/>
    <lineage>
        <taxon>Viruses</taxon>
        <taxon>Viruses incertae sedis</taxon>
        <taxon>Polydnaviriformidae</taxon>
        <taxon>Ichnoviriform</taxon>
    </lineage>
</organism>
<dbReference type="GeneID" id="5179547"/>
<dbReference type="Proteomes" id="UP000203987">
    <property type="component" value="Genome"/>
</dbReference>